<dbReference type="EMBL" id="CP119075">
    <property type="protein sequence ID" value="WED63179.1"/>
    <property type="molecule type" value="Genomic_DNA"/>
</dbReference>
<dbReference type="InterPro" id="IPR011004">
    <property type="entry name" value="Trimer_LpxA-like_sf"/>
</dbReference>
<protein>
    <submittedName>
        <fullName evidence="4">UDP-N-acetylglucosamine diphosphorylase</fullName>
    </submittedName>
</protein>
<sequence>MHAAEFYALPASLQTFAAYFPADASAWAWLPKIKQALADLRGNTSELALPPGVSVEGEVWIDPTVKLPPTATLIGPAWIGAGTEIRPGAFVRGNVIVGERCVLGNSCEFKNCLLMDDVQVPHFNYVGDSILGNKAHLGAGVVLSNLRLDQQPISLRLPEGVVDTGLRKFGAILGDEAEVGCNAVLQPGTLLGKRALVMPTLAFSGYLAPARIAKGRTSVTQIPRRD</sequence>
<feature type="domain" description="Mannose-1-phosphate guanyltransferase C-terminal" evidence="3">
    <location>
        <begin position="74"/>
        <end position="193"/>
    </location>
</feature>
<dbReference type="InterPro" id="IPR056729">
    <property type="entry name" value="GMPPB_C"/>
</dbReference>
<evidence type="ECO:0000259" key="3">
    <source>
        <dbReference type="Pfam" id="PF25087"/>
    </source>
</evidence>
<keyword evidence="1" id="KW-0808">Transferase</keyword>
<keyword evidence="5" id="KW-1185">Reference proteome</keyword>
<accession>A0AAE9ZUB8</accession>
<gene>
    <name evidence="4" type="ORF">PXH66_12645</name>
</gene>
<dbReference type="Gene3D" id="2.160.10.10">
    <property type="entry name" value="Hexapeptide repeat proteins"/>
    <property type="match status" value="1"/>
</dbReference>
<evidence type="ECO:0000256" key="2">
    <source>
        <dbReference type="ARBA" id="ARBA00023315"/>
    </source>
</evidence>
<evidence type="ECO:0000313" key="4">
    <source>
        <dbReference type="EMBL" id="WED63179.1"/>
    </source>
</evidence>
<dbReference type="GO" id="GO:0016779">
    <property type="term" value="F:nucleotidyltransferase activity"/>
    <property type="evidence" value="ECO:0007669"/>
    <property type="project" value="UniProtKB-ARBA"/>
</dbReference>
<dbReference type="GO" id="GO:0016746">
    <property type="term" value="F:acyltransferase activity"/>
    <property type="evidence" value="ECO:0007669"/>
    <property type="project" value="UniProtKB-KW"/>
</dbReference>
<dbReference type="PANTHER" id="PTHR43584">
    <property type="entry name" value="NUCLEOTIDYL TRANSFERASE"/>
    <property type="match status" value="1"/>
</dbReference>
<dbReference type="Proteomes" id="UP001218638">
    <property type="component" value="Chromosome"/>
</dbReference>
<dbReference type="RefSeq" id="WP_330928789.1">
    <property type="nucleotide sequence ID" value="NZ_CP119075.1"/>
</dbReference>
<dbReference type="InterPro" id="IPR050065">
    <property type="entry name" value="GlmU-like"/>
</dbReference>
<dbReference type="AlphaFoldDB" id="A0AAE9ZUB8"/>
<dbReference type="PANTHER" id="PTHR43584:SF8">
    <property type="entry name" value="N-ACETYLMURAMATE ALPHA-1-PHOSPHATE URIDYLYLTRANSFERASE"/>
    <property type="match status" value="1"/>
</dbReference>
<keyword evidence="2" id="KW-0012">Acyltransferase</keyword>
<reference evidence="4" key="1">
    <citation type="submission" date="2023-03" db="EMBL/GenBank/DDBJ databases">
        <title>Lomoglobus Profundus gen. nov., sp. nov., a novel member of the phylum Verrucomicrobia, isolated from deep-marine sediment of South China Sea.</title>
        <authorList>
            <person name="Ahmad T."/>
            <person name="Ishaq S.E."/>
            <person name="Wang F."/>
        </authorList>
    </citation>
    <scope>NUCLEOTIDE SEQUENCE</scope>
    <source>
        <strain evidence="4">LMO-M01</strain>
    </source>
</reference>
<organism evidence="4 5">
    <name type="scientific">Synoicihabitans lomoniglobus</name>
    <dbReference type="NCBI Taxonomy" id="2909285"/>
    <lineage>
        <taxon>Bacteria</taxon>
        <taxon>Pseudomonadati</taxon>
        <taxon>Verrucomicrobiota</taxon>
        <taxon>Opitutia</taxon>
        <taxon>Opitutales</taxon>
        <taxon>Opitutaceae</taxon>
        <taxon>Synoicihabitans</taxon>
    </lineage>
</organism>
<proteinExistence type="predicted"/>
<evidence type="ECO:0000256" key="1">
    <source>
        <dbReference type="ARBA" id="ARBA00022679"/>
    </source>
</evidence>
<dbReference type="CDD" id="cd05636">
    <property type="entry name" value="LbH_G1P_TT_C_like"/>
    <property type="match status" value="1"/>
</dbReference>
<dbReference type="SUPFAM" id="SSF51161">
    <property type="entry name" value="Trimeric LpxA-like enzymes"/>
    <property type="match status" value="1"/>
</dbReference>
<evidence type="ECO:0000313" key="5">
    <source>
        <dbReference type="Proteomes" id="UP001218638"/>
    </source>
</evidence>
<dbReference type="Pfam" id="PF25087">
    <property type="entry name" value="GMPPB_C"/>
    <property type="match status" value="1"/>
</dbReference>
<name>A0AAE9ZUB8_9BACT</name>
<dbReference type="KEGG" id="slom:PXH66_12645"/>